<comment type="caution">
    <text evidence="2">The sequence shown here is derived from an EMBL/GenBank/DDBJ whole genome shotgun (WGS) entry which is preliminary data.</text>
</comment>
<dbReference type="RefSeq" id="WP_235433415.1">
    <property type="nucleotide sequence ID" value="NZ_JWIO01000009.1"/>
</dbReference>
<accession>A0ABR5F5C8</accession>
<keyword evidence="3" id="KW-1185">Reference proteome</keyword>
<evidence type="ECO:0000313" key="3">
    <source>
        <dbReference type="Proteomes" id="UP000035425"/>
    </source>
</evidence>
<gene>
    <name evidence="2" type="ORF">FrCorBMG51_07960</name>
</gene>
<dbReference type="InterPro" id="IPR052514">
    <property type="entry name" value="SAM-dependent_MTase"/>
</dbReference>
<evidence type="ECO:0000259" key="1">
    <source>
        <dbReference type="Pfam" id="PF05050"/>
    </source>
</evidence>
<dbReference type="InterPro" id="IPR029063">
    <property type="entry name" value="SAM-dependent_MTases_sf"/>
</dbReference>
<organism evidence="2 3">
    <name type="scientific">Protofrankia coriariae</name>
    <dbReference type="NCBI Taxonomy" id="1562887"/>
    <lineage>
        <taxon>Bacteria</taxon>
        <taxon>Bacillati</taxon>
        <taxon>Actinomycetota</taxon>
        <taxon>Actinomycetes</taxon>
        <taxon>Frankiales</taxon>
        <taxon>Frankiaceae</taxon>
        <taxon>Protofrankia</taxon>
    </lineage>
</organism>
<dbReference type="PANTHER" id="PTHR34203">
    <property type="entry name" value="METHYLTRANSFERASE, FKBM FAMILY PROTEIN"/>
    <property type="match status" value="1"/>
</dbReference>
<dbReference type="Gene3D" id="3.40.50.150">
    <property type="entry name" value="Vaccinia Virus protein VP39"/>
    <property type="match status" value="1"/>
</dbReference>
<evidence type="ECO:0000313" key="2">
    <source>
        <dbReference type="EMBL" id="KLL11942.1"/>
    </source>
</evidence>
<dbReference type="InterPro" id="IPR006342">
    <property type="entry name" value="FkbM_mtfrase"/>
</dbReference>
<dbReference type="Pfam" id="PF05050">
    <property type="entry name" value="Methyltransf_21"/>
    <property type="match status" value="1"/>
</dbReference>
<dbReference type="Proteomes" id="UP000035425">
    <property type="component" value="Unassembled WGS sequence"/>
</dbReference>
<name>A0ABR5F5C8_9ACTN</name>
<feature type="domain" description="Methyltransferase FkbM" evidence="1">
    <location>
        <begin position="90"/>
        <end position="248"/>
    </location>
</feature>
<reference evidence="2 3" key="1">
    <citation type="submission" date="2014-12" db="EMBL/GenBank/DDBJ databases">
        <title>Frankia sp. BMG5.1 draft genome.</title>
        <authorList>
            <person name="Gtari M."/>
            <person name="Ghodhbane-Gtari F."/>
            <person name="Nouioui I."/>
            <person name="Ktari A."/>
            <person name="Hezbri K."/>
            <person name="Mimouni W."/>
            <person name="Sbissi I."/>
            <person name="Ayari A."/>
            <person name="Yamanaka T."/>
            <person name="Normand P."/>
            <person name="Tisa L.S."/>
            <person name="Boudabous A."/>
        </authorList>
    </citation>
    <scope>NUCLEOTIDE SEQUENCE [LARGE SCALE GENOMIC DNA]</scope>
    <source>
        <strain evidence="2 3">BMG5.1</strain>
    </source>
</reference>
<dbReference type="SUPFAM" id="SSF53335">
    <property type="entry name" value="S-adenosyl-L-methionine-dependent methyltransferases"/>
    <property type="match status" value="1"/>
</dbReference>
<sequence>MRSGPLRWHLAAWVAARAPDVRGVDRVSGLIRGTAVFNGLLDGRLTNGLTFSVDDSRDGSVRALLALQYRPPALARVFEAALKPGDVCYDVGANIGVYALWSANLVGPTGSVQAFEPVPRTADLLDSLVRQNALSWVTVVRSAVGATVGEAGVQIYSDASGLAHITDAADPDITVPVTTLDTYVEDHPCPNFVKIDVEGHELDVLRGASKLLRNRRPVLLMEMISGHLDRAGSAAGEIMRELTEVGYTLFGLTPAGIRVVTDTVPSENVLALCRDVPRHQLLIDTLKNTRFPRNQTT</sequence>
<dbReference type="EMBL" id="JWIO01000009">
    <property type="protein sequence ID" value="KLL11942.1"/>
    <property type="molecule type" value="Genomic_DNA"/>
</dbReference>
<dbReference type="NCBIfam" id="TIGR01444">
    <property type="entry name" value="fkbM_fam"/>
    <property type="match status" value="1"/>
</dbReference>
<proteinExistence type="predicted"/>
<protein>
    <recommendedName>
        <fullName evidence="1">Methyltransferase FkbM domain-containing protein</fullName>
    </recommendedName>
</protein>
<dbReference type="PANTHER" id="PTHR34203:SF15">
    <property type="entry name" value="SLL1173 PROTEIN"/>
    <property type="match status" value="1"/>
</dbReference>